<keyword evidence="2" id="KW-1133">Transmembrane helix</keyword>
<reference evidence="3 4" key="1">
    <citation type="journal article" date="2017" name="Gigascience">
        <title>Draft genome of the honey bee ectoparasitic mite, Tropilaelaps mercedesae, is shaped by the parasitic life history.</title>
        <authorList>
            <person name="Dong X."/>
            <person name="Armstrong S.D."/>
            <person name="Xia D."/>
            <person name="Makepeace B.L."/>
            <person name="Darby A.C."/>
            <person name="Kadowaki T."/>
        </authorList>
    </citation>
    <scope>NUCLEOTIDE SEQUENCE [LARGE SCALE GENOMIC DNA]</scope>
    <source>
        <strain evidence="3">Wuxi-XJTLU</strain>
    </source>
</reference>
<evidence type="ECO:0000313" key="4">
    <source>
        <dbReference type="Proteomes" id="UP000192247"/>
    </source>
</evidence>
<keyword evidence="2" id="KW-0472">Membrane</keyword>
<accession>A0A1V9WZC8</accession>
<comment type="caution">
    <text evidence="3">The sequence shown here is derived from an EMBL/GenBank/DDBJ whole genome shotgun (WGS) entry which is preliminary data.</text>
</comment>
<sequence>MSICSGSFRRRLTAGGSSVRRVVGLIWAASLTLMTPILLYQDVLKQPDSPWLNCVDNAPSQSENDLSLDSSDPLTSHQRPFRTIKISPMIGPSFQPATGDESDPATGTAATAVIYNLPEDVSFYRSGN</sequence>
<evidence type="ECO:0000313" key="3">
    <source>
        <dbReference type="EMBL" id="OQR66567.1"/>
    </source>
</evidence>
<evidence type="ECO:0000256" key="1">
    <source>
        <dbReference type="SAM" id="MobiDB-lite"/>
    </source>
</evidence>
<protein>
    <submittedName>
        <fullName evidence="3">Gastrin/cholecystokinin type B receptor-like</fullName>
    </submittedName>
</protein>
<keyword evidence="3" id="KW-0675">Receptor</keyword>
<organism evidence="3 4">
    <name type="scientific">Tropilaelaps mercedesae</name>
    <dbReference type="NCBI Taxonomy" id="418985"/>
    <lineage>
        <taxon>Eukaryota</taxon>
        <taxon>Metazoa</taxon>
        <taxon>Ecdysozoa</taxon>
        <taxon>Arthropoda</taxon>
        <taxon>Chelicerata</taxon>
        <taxon>Arachnida</taxon>
        <taxon>Acari</taxon>
        <taxon>Parasitiformes</taxon>
        <taxon>Mesostigmata</taxon>
        <taxon>Gamasina</taxon>
        <taxon>Dermanyssoidea</taxon>
        <taxon>Laelapidae</taxon>
        <taxon>Tropilaelaps</taxon>
    </lineage>
</organism>
<feature type="region of interest" description="Disordered" evidence="1">
    <location>
        <begin position="55"/>
        <end position="77"/>
    </location>
</feature>
<proteinExistence type="predicted"/>
<feature type="transmembrane region" description="Helical" evidence="2">
    <location>
        <begin position="21"/>
        <end position="40"/>
    </location>
</feature>
<dbReference type="EMBL" id="MNPL01031913">
    <property type="protein sequence ID" value="OQR66567.1"/>
    <property type="molecule type" value="Genomic_DNA"/>
</dbReference>
<gene>
    <name evidence="3" type="ORF">BIW11_04971</name>
</gene>
<name>A0A1V9WZC8_9ACAR</name>
<dbReference type="InParanoid" id="A0A1V9WZC8"/>
<feature type="compositionally biased region" description="Low complexity" evidence="1">
    <location>
        <begin position="60"/>
        <end position="76"/>
    </location>
</feature>
<dbReference type="AlphaFoldDB" id="A0A1V9WZC8"/>
<keyword evidence="2" id="KW-0812">Transmembrane</keyword>
<dbReference type="Proteomes" id="UP000192247">
    <property type="component" value="Unassembled WGS sequence"/>
</dbReference>
<evidence type="ECO:0000256" key="2">
    <source>
        <dbReference type="SAM" id="Phobius"/>
    </source>
</evidence>
<keyword evidence="4" id="KW-1185">Reference proteome</keyword>